<dbReference type="Gene3D" id="3.30.200.20">
    <property type="entry name" value="Phosphorylase Kinase, domain 1"/>
    <property type="match status" value="1"/>
</dbReference>
<dbReference type="InterPro" id="IPR011009">
    <property type="entry name" value="Kinase-like_dom_sf"/>
</dbReference>
<dbReference type="STRING" id="573370.DMR_39540"/>
<dbReference type="KEGG" id="dma:DMR_39540"/>
<dbReference type="InterPro" id="IPR000719">
    <property type="entry name" value="Prot_kinase_dom"/>
</dbReference>
<dbReference type="PROSITE" id="PS00107">
    <property type="entry name" value="PROTEIN_KINASE_ATP"/>
    <property type="match status" value="1"/>
</dbReference>
<feature type="binding site" evidence="5">
    <location>
        <position position="70"/>
    </location>
    <ligand>
        <name>ATP</name>
        <dbReference type="ChEBI" id="CHEBI:30616"/>
    </ligand>
</feature>
<dbReference type="Gene3D" id="1.10.510.10">
    <property type="entry name" value="Transferase(Phosphotransferase) domain 1"/>
    <property type="match status" value="1"/>
</dbReference>
<evidence type="ECO:0000313" key="8">
    <source>
        <dbReference type="Proteomes" id="UP000009071"/>
    </source>
</evidence>
<dbReference type="Pfam" id="PF07603">
    <property type="entry name" value="Lcl_C"/>
    <property type="match status" value="1"/>
</dbReference>
<accession>C4XNU4</accession>
<gene>
    <name evidence="7" type="ordered locus">DMR_39540</name>
</gene>
<dbReference type="Proteomes" id="UP000009071">
    <property type="component" value="Chromosome"/>
</dbReference>
<evidence type="ECO:0000256" key="2">
    <source>
        <dbReference type="ARBA" id="ARBA00022741"/>
    </source>
</evidence>
<dbReference type="EMBL" id="AP010904">
    <property type="protein sequence ID" value="BAH77445.1"/>
    <property type="molecule type" value="Genomic_DNA"/>
</dbReference>
<keyword evidence="3 7" id="KW-0418">Kinase</keyword>
<sequence>MGEGLKVLGAGRLSGRGAQRDETSAGDDAEGAGRMRSIGKYAIHGVLGRGGMGAVFRASMPVIGRMAALKLLRPNELTLGLWGEERVRRLFRDEAALLGGLRHKNLVDVFDYDESGPWPFFVMEYYGESLGSIIGETYRVEAKSRRLPVPRACSYAAQLLEGLARLHYAGIVHRDVKPFNLLVSEGDVLKITDLGLSKVRGEAFGGPSNVKVGSPYYAAPEQEDDPERADARADLYAVGVTLFRMLTGCLPEWGEWAASQRVPELGDDFDGLLACALAENPAGRFADARSMAEALDAALAAWRRRMDGVCAAAPESLCPRCVPDGAAAPRSEPAMVDARAARAALSLDELWRPLAYWPGRLADTGGGVVLDGATGLCWARQAAPYAVTWPAAAAYVAALNAARFGGFADWRLPTVPELMTLLSPEPVGEGYCQPAALSQPVRRVWSADRANYVSAWVADVELGYLAKADFCCPAAARAVRGA</sequence>
<evidence type="ECO:0000256" key="5">
    <source>
        <dbReference type="PROSITE-ProRule" id="PRU10141"/>
    </source>
</evidence>
<dbReference type="GO" id="GO:0004674">
    <property type="term" value="F:protein serine/threonine kinase activity"/>
    <property type="evidence" value="ECO:0007669"/>
    <property type="project" value="TreeGrafter"/>
</dbReference>
<keyword evidence="4 5" id="KW-0067">ATP-binding</keyword>
<dbReference type="SMART" id="SM00220">
    <property type="entry name" value="S_TKc"/>
    <property type="match status" value="1"/>
</dbReference>
<dbReference type="AlphaFoldDB" id="C4XNU4"/>
<dbReference type="SUPFAM" id="SSF56112">
    <property type="entry name" value="Protein kinase-like (PK-like)"/>
    <property type="match status" value="1"/>
</dbReference>
<dbReference type="CDD" id="cd14014">
    <property type="entry name" value="STKc_PknB_like"/>
    <property type="match status" value="1"/>
</dbReference>
<keyword evidence="8" id="KW-1185">Reference proteome</keyword>
<dbReference type="PROSITE" id="PS00108">
    <property type="entry name" value="PROTEIN_KINASE_ST"/>
    <property type="match status" value="1"/>
</dbReference>
<dbReference type="Pfam" id="PF00069">
    <property type="entry name" value="Pkinase"/>
    <property type="match status" value="1"/>
</dbReference>
<dbReference type="InterPro" id="IPR008271">
    <property type="entry name" value="Ser/Thr_kinase_AS"/>
</dbReference>
<dbReference type="GO" id="GO:0005524">
    <property type="term" value="F:ATP binding"/>
    <property type="evidence" value="ECO:0007669"/>
    <property type="project" value="UniProtKB-UniRule"/>
</dbReference>
<dbReference type="PANTHER" id="PTHR43289:SF6">
    <property type="entry name" value="SERINE_THREONINE-PROTEIN KINASE NEKL-3"/>
    <property type="match status" value="1"/>
</dbReference>
<evidence type="ECO:0000256" key="3">
    <source>
        <dbReference type="ARBA" id="ARBA00022777"/>
    </source>
</evidence>
<organism evidence="7 8">
    <name type="scientific">Solidesulfovibrio magneticus (strain ATCC 700980 / DSM 13731 / RS-1)</name>
    <name type="common">Desulfovibrio magneticus</name>
    <dbReference type="NCBI Taxonomy" id="573370"/>
    <lineage>
        <taxon>Bacteria</taxon>
        <taxon>Pseudomonadati</taxon>
        <taxon>Thermodesulfobacteriota</taxon>
        <taxon>Desulfovibrionia</taxon>
        <taxon>Desulfovibrionales</taxon>
        <taxon>Desulfovibrionaceae</taxon>
        <taxon>Solidesulfovibrio</taxon>
    </lineage>
</organism>
<dbReference type="PANTHER" id="PTHR43289">
    <property type="entry name" value="MITOGEN-ACTIVATED PROTEIN KINASE KINASE KINASE 20-RELATED"/>
    <property type="match status" value="1"/>
</dbReference>
<evidence type="ECO:0000256" key="1">
    <source>
        <dbReference type="ARBA" id="ARBA00022679"/>
    </source>
</evidence>
<dbReference type="InterPro" id="IPR011460">
    <property type="entry name" value="Lcl_C"/>
</dbReference>
<keyword evidence="1" id="KW-0808">Transferase</keyword>
<name>C4XNU4_SOLM1</name>
<evidence type="ECO:0000313" key="7">
    <source>
        <dbReference type="EMBL" id="BAH77445.1"/>
    </source>
</evidence>
<protein>
    <submittedName>
        <fullName evidence="7">Serine/threonine-protein kinase</fullName>
    </submittedName>
</protein>
<dbReference type="InterPro" id="IPR017441">
    <property type="entry name" value="Protein_kinase_ATP_BS"/>
</dbReference>
<dbReference type="PROSITE" id="PS50011">
    <property type="entry name" value="PROTEIN_KINASE_DOM"/>
    <property type="match status" value="1"/>
</dbReference>
<reference evidence="7 8" key="1">
    <citation type="journal article" date="2009" name="Genome Res.">
        <title>Whole genome sequence of Desulfovibrio magneticus strain RS-1 revealed common gene clusters in magnetotactic bacteria.</title>
        <authorList>
            <person name="Nakazawa H."/>
            <person name="Arakaki A."/>
            <person name="Narita-Yamada S."/>
            <person name="Yashiro I."/>
            <person name="Jinno K."/>
            <person name="Aoki N."/>
            <person name="Tsuruyama A."/>
            <person name="Okamura Y."/>
            <person name="Tanikawa S."/>
            <person name="Fujita N."/>
            <person name="Takeyama H."/>
            <person name="Matsunaga T."/>
        </authorList>
    </citation>
    <scope>NUCLEOTIDE SEQUENCE [LARGE SCALE GENOMIC DNA]</scope>
    <source>
        <strain evidence="8">ATCC 700980 / DSM 13731 / RS-1</strain>
    </source>
</reference>
<dbReference type="HOGENOM" id="CLU_027784_0_0_7"/>
<evidence type="ECO:0000256" key="4">
    <source>
        <dbReference type="ARBA" id="ARBA00022840"/>
    </source>
</evidence>
<evidence type="ECO:0000259" key="6">
    <source>
        <dbReference type="PROSITE" id="PS50011"/>
    </source>
</evidence>
<proteinExistence type="predicted"/>
<feature type="domain" description="Protein kinase" evidence="6">
    <location>
        <begin position="41"/>
        <end position="299"/>
    </location>
</feature>
<dbReference type="eggNOG" id="COG0515">
    <property type="taxonomic scope" value="Bacteria"/>
</dbReference>
<keyword evidence="2 5" id="KW-0547">Nucleotide-binding</keyword>